<accession>A0A418V7T3</accession>
<evidence type="ECO:0000259" key="1">
    <source>
        <dbReference type="Pfam" id="PF04230"/>
    </source>
</evidence>
<reference evidence="2 3" key="1">
    <citation type="submission" date="2018-09" db="EMBL/GenBank/DDBJ databases">
        <authorList>
            <person name="Zhu H."/>
        </authorList>
    </citation>
    <scope>NUCLEOTIDE SEQUENCE [LARGE SCALE GENOMIC DNA]</scope>
    <source>
        <strain evidence="2 3">K2S05-167</strain>
    </source>
</reference>
<dbReference type="EMBL" id="QYUJ01000014">
    <property type="protein sequence ID" value="RJF72136.1"/>
    <property type="molecule type" value="Genomic_DNA"/>
</dbReference>
<dbReference type="InterPro" id="IPR007345">
    <property type="entry name" value="Polysacch_pyruvyl_Trfase"/>
</dbReference>
<comment type="caution">
    <text evidence="2">The sequence shown here is derived from an EMBL/GenBank/DDBJ whole genome shotgun (WGS) entry which is preliminary data.</text>
</comment>
<protein>
    <submittedName>
        <fullName evidence="2">Polysaccharide pyruvyl transferase CsaB</fullName>
    </submittedName>
</protein>
<dbReference type="RefSeq" id="WP_119763968.1">
    <property type="nucleotide sequence ID" value="NZ_QYUJ01000014.1"/>
</dbReference>
<keyword evidence="2" id="KW-0808">Transferase</keyword>
<dbReference type="InterPro" id="IPR019896">
    <property type="entry name" value="Polysacch_pyruvyl_Trfase_CsaB"/>
</dbReference>
<feature type="domain" description="Polysaccharide pyruvyl transferase" evidence="1">
    <location>
        <begin position="13"/>
        <end position="268"/>
    </location>
</feature>
<dbReference type="NCBIfam" id="TIGR03609">
    <property type="entry name" value="S_layer_CsaB"/>
    <property type="match status" value="1"/>
</dbReference>
<dbReference type="Proteomes" id="UP000286287">
    <property type="component" value="Unassembled WGS sequence"/>
</dbReference>
<evidence type="ECO:0000313" key="3">
    <source>
        <dbReference type="Proteomes" id="UP000286287"/>
    </source>
</evidence>
<gene>
    <name evidence="2" type="primary">csaB</name>
    <name evidence="2" type="ORF">D3875_11825</name>
</gene>
<name>A0A418V7T3_9DEIO</name>
<dbReference type="Pfam" id="PF04230">
    <property type="entry name" value="PS_pyruv_trans"/>
    <property type="match status" value="1"/>
</dbReference>
<proteinExistence type="predicted"/>
<dbReference type="PANTHER" id="PTHR36836:SF1">
    <property type="entry name" value="COLANIC ACID BIOSYNTHESIS PROTEIN WCAK"/>
    <property type="match status" value="1"/>
</dbReference>
<evidence type="ECO:0000313" key="2">
    <source>
        <dbReference type="EMBL" id="RJF72136.1"/>
    </source>
</evidence>
<keyword evidence="3" id="KW-1185">Reference proteome</keyword>
<dbReference type="PANTHER" id="PTHR36836">
    <property type="entry name" value="COLANIC ACID BIOSYNTHESIS PROTEIN WCAK"/>
    <property type="match status" value="1"/>
</dbReference>
<dbReference type="OrthoDB" id="3199616at2"/>
<dbReference type="GO" id="GO:0016740">
    <property type="term" value="F:transferase activity"/>
    <property type="evidence" value="ECO:0007669"/>
    <property type="project" value="UniProtKB-KW"/>
</dbReference>
<sequence>MKVVISGYYGFGNTGDEAIALAITRELKKQGHTPVLLSNTPEESAAQYGVSVAPRMKPAELLKAIAGSDVLLSGGGGLLQDKTSSRTLAYYLGIIRTARLLRKRVIIFNQSIGPLSPAGEKKVAAALQGLKVIVRDRGSLDTLRRMGVKADLGGDPALLLEPSPELVRNPHAVVIAPRGDVTEAQEPLRQMAAHLREHGRHIIALSLMPEQDDAAARALDADQLVSTQDPQAALDIIASSGFVVGVRLHAVILAAAAGVPFAGISYDPKVWGFCEDAGAPVHNTAPDVPTLTRQVYQRTTPDWSAVEDMKFRALQSFASITR</sequence>
<dbReference type="AlphaFoldDB" id="A0A418V7T3"/>
<organism evidence="2 3">
    <name type="scientific">Deinococcus cavernae</name>
    <dbReference type="NCBI Taxonomy" id="2320857"/>
    <lineage>
        <taxon>Bacteria</taxon>
        <taxon>Thermotogati</taxon>
        <taxon>Deinococcota</taxon>
        <taxon>Deinococci</taxon>
        <taxon>Deinococcales</taxon>
        <taxon>Deinococcaceae</taxon>
        <taxon>Deinococcus</taxon>
    </lineage>
</organism>